<proteinExistence type="predicted"/>
<evidence type="ECO:0000313" key="1">
    <source>
        <dbReference type="EMBL" id="KAA6377797.1"/>
    </source>
</evidence>
<comment type="caution">
    <text evidence="1">The sequence shown here is derived from an EMBL/GenBank/DDBJ whole genome shotgun (WGS) entry which is preliminary data.</text>
</comment>
<gene>
    <name evidence="1" type="ORF">EZS28_026674</name>
</gene>
<organism evidence="1 2">
    <name type="scientific">Streblomastix strix</name>
    <dbReference type="NCBI Taxonomy" id="222440"/>
    <lineage>
        <taxon>Eukaryota</taxon>
        <taxon>Metamonada</taxon>
        <taxon>Preaxostyla</taxon>
        <taxon>Oxymonadida</taxon>
        <taxon>Streblomastigidae</taxon>
        <taxon>Streblomastix</taxon>
    </lineage>
</organism>
<dbReference type="AlphaFoldDB" id="A0A5J4V5D3"/>
<evidence type="ECO:0000313" key="2">
    <source>
        <dbReference type="Proteomes" id="UP000324800"/>
    </source>
</evidence>
<feature type="non-terminal residue" evidence="1">
    <location>
        <position position="47"/>
    </location>
</feature>
<protein>
    <submittedName>
        <fullName evidence="1">Uncharacterized protein</fullName>
    </submittedName>
</protein>
<dbReference type="EMBL" id="SNRW01009578">
    <property type="protein sequence ID" value="KAA6377797.1"/>
    <property type="molecule type" value="Genomic_DNA"/>
</dbReference>
<reference evidence="1 2" key="1">
    <citation type="submission" date="2019-03" db="EMBL/GenBank/DDBJ databases">
        <title>Single cell metagenomics reveals metabolic interactions within the superorganism composed of flagellate Streblomastix strix and complex community of Bacteroidetes bacteria on its surface.</title>
        <authorList>
            <person name="Treitli S.C."/>
            <person name="Kolisko M."/>
            <person name="Husnik F."/>
            <person name="Keeling P."/>
            <person name="Hampl V."/>
        </authorList>
    </citation>
    <scope>NUCLEOTIDE SEQUENCE [LARGE SCALE GENOMIC DNA]</scope>
    <source>
        <strain evidence="1">ST1C</strain>
    </source>
</reference>
<dbReference type="Proteomes" id="UP000324800">
    <property type="component" value="Unassembled WGS sequence"/>
</dbReference>
<sequence length="47" mass="5454">MLIHTIMLILMENIHLLRFCALFMILSGSLALQVEDLAYMIQLIHLI</sequence>
<accession>A0A5J4V5D3</accession>
<name>A0A5J4V5D3_9EUKA</name>